<dbReference type="GO" id="GO:0016740">
    <property type="term" value="F:transferase activity"/>
    <property type="evidence" value="ECO:0007669"/>
    <property type="project" value="UniProtKB-KW"/>
</dbReference>
<dbReference type="GO" id="GO:0005886">
    <property type="term" value="C:plasma membrane"/>
    <property type="evidence" value="ECO:0007669"/>
    <property type="project" value="TreeGrafter"/>
</dbReference>
<dbReference type="PANTHER" id="PTHR30627">
    <property type="entry name" value="PEPTIDOGLYCAN D,D-TRANSPEPTIDASE"/>
    <property type="match status" value="1"/>
</dbReference>
<keyword evidence="4" id="KW-0808">Transferase</keyword>
<reference evidence="4 5" key="1">
    <citation type="journal article" date="2015" name="Nature">
        <title>rRNA introns, odd ribosomes, and small enigmatic genomes across a large radiation of phyla.</title>
        <authorList>
            <person name="Brown C.T."/>
            <person name="Hug L.A."/>
            <person name="Thomas B.C."/>
            <person name="Sharon I."/>
            <person name="Castelle C.J."/>
            <person name="Singh A."/>
            <person name="Wilkins M.J."/>
            <person name="Williams K.H."/>
            <person name="Banfield J.F."/>
        </authorList>
    </citation>
    <scope>NUCLEOTIDE SEQUENCE [LARGE SCALE GENOMIC DNA]</scope>
</reference>
<dbReference type="Pfam" id="PF00905">
    <property type="entry name" value="Transpeptidase"/>
    <property type="match status" value="1"/>
</dbReference>
<comment type="subcellular location">
    <subcellularLocation>
        <location evidence="1">Membrane</location>
    </subcellularLocation>
</comment>
<dbReference type="AlphaFoldDB" id="A0A0G0PSE2"/>
<dbReference type="EMBL" id="LBXL01000059">
    <property type="protein sequence ID" value="KKR28021.1"/>
    <property type="molecule type" value="Genomic_DNA"/>
</dbReference>
<comment type="caution">
    <text evidence="4">The sequence shown here is derived from an EMBL/GenBank/DDBJ whole genome shotgun (WGS) entry which is preliminary data.</text>
</comment>
<feature type="domain" description="Penicillin-binding protein transpeptidase" evidence="3">
    <location>
        <begin position="2"/>
        <end position="94"/>
    </location>
</feature>
<organism evidence="4 5">
    <name type="scientific">Candidatus Woesebacteria bacterium GW2011_GWA1_39_8</name>
    <dbReference type="NCBI Taxonomy" id="1618552"/>
    <lineage>
        <taxon>Bacteria</taxon>
        <taxon>Candidatus Woeseibacteriota</taxon>
    </lineage>
</organism>
<keyword evidence="2" id="KW-0472">Membrane</keyword>
<evidence type="ECO:0000259" key="3">
    <source>
        <dbReference type="Pfam" id="PF00905"/>
    </source>
</evidence>
<dbReference type="PANTHER" id="PTHR30627:SF1">
    <property type="entry name" value="PEPTIDOGLYCAN D,D-TRANSPEPTIDASE FTSI"/>
    <property type="match status" value="1"/>
</dbReference>
<proteinExistence type="predicted"/>
<name>A0A0G0PSE2_9BACT</name>
<protein>
    <submittedName>
        <fullName evidence="4">Peptidoglycan glycosyltransferase</fullName>
    </submittedName>
</protein>
<sequence>MISEKSASEATAMMVAAAEYGEAKWTYKKGFGVAGKTGTAQIPIEGHYDAEKTIASFVGFAPFDNPKFIMLITLKEPQSSPWASETAAPMWYSIADDLFLYFGMQPKN</sequence>
<dbReference type="GO" id="GO:0071555">
    <property type="term" value="P:cell wall organization"/>
    <property type="evidence" value="ECO:0007669"/>
    <property type="project" value="TreeGrafter"/>
</dbReference>
<dbReference type="InterPro" id="IPR012338">
    <property type="entry name" value="Beta-lactam/transpept-like"/>
</dbReference>
<evidence type="ECO:0000256" key="1">
    <source>
        <dbReference type="ARBA" id="ARBA00004370"/>
    </source>
</evidence>
<dbReference type="GO" id="GO:0008658">
    <property type="term" value="F:penicillin binding"/>
    <property type="evidence" value="ECO:0007669"/>
    <property type="project" value="InterPro"/>
</dbReference>
<dbReference type="SUPFAM" id="SSF56601">
    <property type="entry name" value="beta-lactamase/transpeptidase-like"/>
    <property type="match status" value="1"/>
</dbReference>
<dbReference type="InterPro" id="IPR001460">
    <property type="entry name" value="PCN-bd_Tpept"/>
</dbReference>
<evidence type="ECO:0000313" key="5">
    <source>
        <dbReference type="Proteomes" id="UP000034793"/>
    </source>
</evidence>
<dbReference type="Gene3D" id="3.30.450.330">
    <property type="match status" value="1"/>
</dbReference>
<dbReference type="Gene3D" id="3.40.710.10">
    <property type="entry name" value="DD-peptidase/beta-lactamase superfamily"/>
    <property type="match status" value="1"/>
</dbReference>
<accession>A0A0G0PSE2</accession>
<dbReference type="Proteomes" id="UP000034793">
    <property type="component" value="Unassembled WGS sequence"/>
</dbReference>
<dbReference type="InterPro" id="IPR050515">
    <property type="entry name" value="Beta-lactam/transpept"/>
</dbReference>
<gene>
    <name evidence="4" type="ORF">UT61_C0059G0002</name>
</gene>
<evidence type="ECO:0000313" key="4">
    <source>
        <dbReference type="EMBL" id="KKR28021.1"/>
    </source>
</evidence>
<evidence type="ECO:0000256" key="2">
    <source>
        <dbReference type="ARBA" id="ARBA00023136"/>
    </source>
</evidence>